<protein>
    <submittedName>
        <fullName evidence="1">Uncharacterized protein</fullName>
    </submittedName>
</protein>
<organism evidence="1 2">
    <name type="scientific">Peronosclerospora sorghi</name>
    <dbReference type="NCBI Taxonomy" id="230839"/>
    <lineage>
        <taxon>Eukaryota</taxon>
        <taxon>Sar</taxon>
        <taxon>Stramenopiles</taxon>
        <taxon>Oomycota</taxon>
        <taxon>Peronosporomycetes</taxon>
        <taxon>Peronosporales</taxon>
        <taxon>Peronosporaceae</taxon>
        <taxon>Peronosclerospora</taxon>
    </lineage>
</organism>
<evidence type="ECO:0000313" key="1">
    <source>
        <dbReference type="EMBL" id="KAI9914457.1"/>
    </source>
</evidence>
<dbReference type="Proteomes" id="UP001163321">
    <property type="component" value="Chromosome 3"/>
</dbReference>
<evidence type="ECO:0000313" key="2">
    <source>
        <dbReference type="Proteomes" id="UP001163321"/>
    </source>
</evidence>
<keyword evidence="2" id="KW-1185">Reference proteome</keyword>
<accession>A0ACC0W7P1</accession>
<sequence length="73" mass="7902">MLASDRANYVAQHETPDREKVGALPAYQDVPHPMGSHQTLSAPHMQGNALEVGYAASKDVATPYVLRGLWLAT</sequence>
<reference evidence="1 2" key="1">
    <citation type="journal article" date="2022" name="bioRxiv">
        <title>The genome of the oomycete Peronosclerospora sorghi, a cosmopolitan pathogen of maize and sorghum, is inflated with dispersed pseudogenes.</title>
        <authorList>
            <person name="Fletcher K."/>
            <person name="Martin F."/>
            <person name="Isakeit T."/>
            <person name="Cavanaugh K."/>
            <person name="Magill C."/>
            <person name="Michelmore R."/>
        </authorList>
    </citation>
    <scope>NUCLEOTIDE SEQUENCE [LARGE SCALE GENOMIC DNA]</scope>
    <source>
        <strain evidence="1">P6</strain>
    </source>
</reference>
<dbReference type="EMBL" id="CM047582">
    <property type="protein sequence ID" value="KAI9914457.1"/>
    <property type="molecule type" value="Genomic_DNA"/>
</dbReference>
<name>A0ACC0W7P1_9STRA</name>
<gene>
    <name evidence="1" type="ORF">PsorP6_007177</name>
</gene>
<proteinExistence type="predicted"/>
<comment type="caution">
    <text evidence="1">The sequence shown here is derived from an EMBL/GenBank/DDBJ whole genome shotgun (WGS) entry which is preliminary data.</text>
</comment>